<evidence type="ECO:0000313" key="3">
    <source>
        <dbReference type="Proteomes" id="UP001498398"/>
    </source>
</evidence>
<evidence type="ECO:0000313" key="2">
    <source>
        <dbReference type="EMBL" id="KAK7434981.1"/>
    </source>
</evidence>
<feature type="compositionally biased region" description="Polar residues" evidence="1">
    <location>
        <begin position="447"/>
        <end position="461"/>
    </location>
</feature>
<proteinExistence type="predicted"/>
<evidence type="ECO:0008006" key="4">
    <source>
        <dbReference type="Google" id="ProtNLM"/>
    </source>
</evidence>
<gene>
    <name evidence="2" type="ORF">VKT23_019886</name>
</gene>
<dbReference type="EMBL" id="JBANRG010000113">
    <property type="protein sequence ID" value="KAK7434981.1"/>
    <property type="molecule type" value="Genomic_DNA"/>
</dbReference>
<feature type="region of interest" description="Disordered" evidence="1">
    <location>
        <begin position="366"/>
        <end position="502"/>
    </location>
</feature>
<feature type="compositionally biased region" description="Polar residues" evidence="1">
    <location>
        <begin position="1"/>
        <end position="10"/>
    </location>
</feature>
<accession>A0ABR1IKB2</accession>
<reference evidence="2 3" key="1">
    <citation type="submission" date="2024-01" db="EMBL/GenBank/DDBJ databases">
        <title>A draft genome for the cacao thread blight pathogen Marasmiellus scandens.</title>
        <authorList>
            <person name="Baruah I.K."/>
            <person name="Leung J."/>
            <person name="Bukari Y."/>
            <person name="Amoako-Attah I."/>
            <person name="Meinhardt L.W."/>
            <person name="Bailey B.A."/>
            <person name="Cohen S.P."/>
        </authorList>
    </citation>
    <scope>NUCLEOTIDE SEQUENCE [LARGE SCALE GENOMIC DNA]</scope>
    <source>
        <strain evidence="2 3">GH-19</strain>
    </source>
</reference>
<organism evidence="2 3">
    <name type="scientific">Marasmiellus scandens</name>
    <dbReference type="NCBI Taxonomy" id="2682957"/>
    <lineage>
        <taxon>Eukaryota</taxon>
        <taxon>Fungi</taxon>
        <taxon>Dikarya</taxon>
        <taxon>Basidiomycota</taxon>
        <taxon>Agaricomycotina</taxon>
        <taxon>Agaricomycetes</taxon>
        <taxon>Agaricomycetidae</taxon>
        <taxon>Agaricales</taxon>
        <taxon>Marasmiineae</taxon>
        <taxon>Omphalotaceae</taxon>
        <taxon>Marasmiellus</taxon>
    </lineage>
</organism>
<dbReference type="Proteomes" id="UP001498398">
    <property type="component" value="Unassembled WGS sequence"/>
</dbReference>
<feature type="compositionally biased region" description="Low complexity" evidence="1">
    <location>
        <begin position="370"/>
        <end position="410"/>
    </location>
</feature>
<feature type="compositionally biased region" description="Pro residues" evidence="1">
    <location>
        <begin position="411"/>
        <end position="426"/>
    </location>
</feature>
<keyword evidence="3" id="KW-1185">Reference proteome</keyword>
<protein>
    <recommendedName>
        <fullName evidence="4">HMG box domain-containing protein</fullName>
    </recommendedName>
</protein>
<name>A0ABR1IKB2_9AGAR</name>
<feature type="compositionally biased region" description="Polar residues" evidence="1">
    <location>
        <begin position="492"/>
        <end position="502"/>
    </location>
</feature>
<comment type="caution">
    <text evidence="2">The sequence shown here is derived from an EMBL/GenBank/DDBJ whole genome shotgun (WGS) entry which is preliminary data.</text>
</comment>
<sequence>MARPKQQSQFDRMLRAARKQSSSTRRPWRHCTKRTAIRLTNAQKAERKRARDNEKQRYQQRLKEVFARIMDEATALKEEFGKHDIQWYLDEIMQTYRLKQKKRKVAPFRAFVSQQMKIINSDVPDGEARKKVPECIGEISKKWAAMSDEERTEATVNALKELEENRENRELASHNSSISVFHDVRTTMEDAKLMLQRLNSRTGVESIVITVWSNSEHFNPPEAWVTSERVASFFELAFKQTPHAIGSRLEGYCISGVEGVARNYVTETIEMKKELVKLIAEKLRIAGGKTNIPRMYYKNFDDHITAKYGIKIVNWPLEKFCCPSELSTRVDVQVLRNAWESGSTYFYKMTSAEWNEWDKKRFEDALASGTSTSPNEPNEPNEPTESPNNSPNDSQTTTPTTVAVAAAPTQPQSPEPPIPSQSPPPTITTQTQTTQPKKRGRKPKALTDSNQVNFVHTTAVTGVNGEVMLQKSTRKRRSDADKPRGPRKRQRLNNSEEGTTAA</sequence>
<evidence type="ECO:0000256" key="1">
    <source>
        <dbReference type="SAM" id="MobiDB-lite"/>
    </source>
</evidence>
<feature type="region of interest" description="Disordered" evidence="1">
    <location>
        <begin position="1"/>
        <end position="28"/>
    </location>
</feature>